<dbReference type="AlphaFoldDB" id="A0AAV1RDL0"/>
<name>A0AAV1RDL0_9ROSI</name>
<gene>
    <name evidence="1" type="ORF">DCAF_LOCUS9440</name>
</gene>
<organism evidence="1 2">
    <name type="scientific">Dovyalis caffra</name>
    <dbReference type="NCBI Taxonomy" id="77055"/>
    <lineage>
        <taxon>Eukaryota</taxon>
        <taxon>Viridiplantae</taxon>
        <taxon>Streptophyta</taxon>
        <taxon>Embryophyta</taxon>
        <taxon>Tracheophyta</taxon>
        <taxon>Spermatophyta</taxon>
        <taxon>Magnoliopsida</taxon>
        <taxon>eudicotyledons</taxon>
        <taxon>Gunneridae</taxon>
        <taxon>Pentapetalae</taxon>
        <taxon>rosids</taxon>
        <taxon>fabids</taxon>
        <taxon>Malpighiales</taxon>
        <taxon>Salicaceae</taxon>
        <taxon>Flacourtieae</taxon>
        <taxon>Dovyalis</taxon>
    </lineage>
</organism>
<evidence type="ECO:0000313" key="2">
    <source>
        <dbReference type="Proteomes" id="UP001314170"/>
    </source>
</evidence>
<dbReference type="PANTHER" id="PTHR33484">
    <property type="entry name" value="BNAC07G33360D PROTEIN"/>
    <property type="match status" value="1"/>
</dbReference>
<comment type="caution">
    <text evidence="1">The sequence shown here is derived from an EMBL/GenBank/DDBJ whole genome shotgun (WGS) entry which is preliminary data.</text>
</comment>
<dbReference type="EMBL" id="CAWUPB010000913">
    <property type="protein sequence ID" value="CAK7333342.1"/>
    <property type="molecule type" value="Genomic_DNA"/>
</dbReference>
<reference evidence="1 2" key="1">
    <citation type="submission" date="2024-01" db="EMBL/GenBank/DDBJ databases">
        <authorList>
            <person name="Waweru B."/>
        </authorList>
    </citation>
    <scope>NUCLEOTIDE SEQUENCE [LARGE SCALE GENOMIC DNA]</scope>
</reference>
<sequence>MAPQVDRLRRIGIEGFALVEDCYGWPGKSGRLLFGQYYGAKVKEPVIASNEAAQYYDGMVKEPVINSDEAAQYYDGFVIVDHCRRNHFDLQVSYS</sequence>
<evidence type="ECO:0000313" key="1">
    <source>
        <dbReference type="EMBL" id="CAK7333342.1"/>
    </source>
</evidence>
<dbReference type="PANTHER" id="PTHR33484:SF12">
    <property type="entry name" value="AP2_ERF DOMAIN-CONTAINING PROTEIN"/>
    <property type="match status" value="1"/>
</dbReference>
<keyword evidence="2" id="KW-1185">Reference proteome</keyword>
<dbReference type="Proteomes" id="UP001314170">
    <property type="component" value="Unassembled WGS sequence"/>
</dbReference>
<accession>A0AAV1RDL0</accession>
<proteinExistence type="predicted"/>
<protein>
    <submittedName>
        <fullName evidence="1">Uncharacterized protein</fullName>
    </submittedName>
</protein>